<dbReference type="Proteomes" id="UP000807769">
    <property type="component" value="Unassembled WGS sequence"/>
</dbReference>
<dbReference type="GeneID" id="64626338"/>
<name>A0A9P7EK00_9AGAM</name>
<sequence length="302" mass="34009">MVHKEEIAHEEEIVPEEEMACKEEMVHEEMVHANKHHNLSDIVMLIFTSALPVWQPDCGGSTANMTVVTIILGSFVVYTFKLLCVKQWHKVVLMAMQCVIIKSLSQKHRLHDQHISSQYIYSFTGPEPPPFMVPHVQFVEAGLALCHNQGGSKPGVKTGSTQAIFLLEELIEGNDDMFVKFIHNMDANPLLDELDHGYDMAEFFVFMQHVQYIKTSKLAFISDYQAGMTQCIQVAQSISNGCDIFGEGNIDTSVSKFEDQHACNEYCEWFGLETFAKEVNDNEVAANDNEVAANDNEVVVEN</sequence>
<protein>
    <recommendedName>
        <fullName evidence="4">Alpha-type protein kinase domain-containing protein</fullName>
    </recommendedName>
</protein>
<dbReference type="Pfam" id="PF02816">
    <property type="entry name" value="Alpha_kinase"/>
    <property type="match status" value="1"/>
</dbReference>
<keyword evidence="2" id="KW-0808">Transferase</keyword>
<keyword evidence="1" id="KW-0723">Serine/threonine-protein kinase</keyword>
<dbReference type="OrthoDB" id="2658733at2759"/>
<dbReference type="RefSeq" id="XP_041198064.1">
    <property type="nucleotide sequence ID" value="XM_041332321.1"/>
</dbReference>
<dbReference type="GO" id="GO:0005524">
    <property type="term" value="F:ATP binding"/>
    <property type="evidence" value="ECO:0007669"/>
    <property type="project" value="InterPro"/>
</dbReference>
<evidence type="ECO:0000259" key="4">
    <source>
        <dbReference type="Pfam" id="PF02816"/>
    </source>
</evidence>
<comment type="caution">
    <text evidence="5">The sequence shown here is derived from an EMBL/GenBank/DDBJ whole genome shotgun (WGS) entry which is preliminary data.</text>
</comment>
<dbReference type="InterPro" id="IPR004166">
    <property type="entry name" value="a-kinase_dom"/>
</dbReference>
<organism evidence="5 6">
    <name type="scientific">Suillus subaureus</name>
    <dbReference type="NCBI Taxonomy" id="48587"/>
    <lineage>
        <taxon>Eukaryota</taxon>
        <taxon>Fungi</taxon>
        <taxon>Dikarya</taxon>
        <taxon>Basidiomycota</taxon>
        <taxon>Agaricomycotina</taxon>
        <taxon>Agaricomycetes</taxon>
        <taxon>Agaricomycetidae</taxon>
        <taxon>Boletales</taxon>
        <taxon>Suillineae</taxon>
        <taxon>Suillaceae</taxon>
        <taxon>Suillus</taxon>
    </lineage>
</organism>
<evidence type="ECO:0000313" key="5">
    <source>
        <dbReference type="EMBL" id="KAG1824347.1"/>
    </source>
</evidence>
<evidence type="ECO:0000313" key="6">
    <source>
        <dbReference type="Proteomes" id="UP000807769"/>
    </source>
</evidence>
<proteinExistence type="predicted"/>
<accession>A0A9P7EK00</accession>
<feature type="domain" description="Alpha-type protein kinase" evidence="4">
    <location>
        <begin position="111"/>
        <end position="267"/>
    </location>
</feature>
<evidence type="ECO:0000256" key="3">
    <source>
        <dbReference type="ARBA" id="ARBA00022777"/>
    </source>
</evidence>
<keyword evidence="6" id="KW-1185">Reference proteome</keyword>
<evidence type="ECO:0000256" key="1">
    <source>
        <dbReference type="ARBA" id="ARBA00022527"/>
    </source>
</evidence>
<dbReference type="Gene3D" id="3.20.200.10">
    <property type="entry name" value="MHCK/EF2 kinase"/>
    <property type="match status" value="1"/>
</dbReference>
<evidence type="ECO:0000256" key="2">
    <source>
        <dbReference type="ARBA" id="ARBA00022679"/>
    </source>
</evidence>
<keyword evidence="3" id="KW-0418">Kinase</keyword>
<gene>
    <name evidence="5" type="ORF">BJ212DRAFT_1295535</name>
</gene>
<dbReference type="AlphaFoldDB" id="A0A9P7EK00"/>
<dbReference type="GO" id="GO:0004674">
    <property type="term" value="F:protein serine/threonine kinase activity"/>
    <property type="evidence" value="ECO:0007669"/>
    <property type="project" value="UniProtKB-KW"/>
</dbReference>
<dbReference type="EMBL" id="JABBWG010000003">
    <property type="protein sequence ID" value="KAG1824347.1"/>
    <property type="molecule type" value="Genomic_DNA"/>
</dbReference>
<reference evidence="5" key="1">
    <citation type="journal article" date="2020" name="New Phytol.">
        <title>Comparative genomics reveals dynamic genome evolution in host specialist ectomycorrhizal fungi.</title>
        <authorList>
            <person name="Lofgren L.A."/>
            <person name="Nguyen N.H."/>
            <person name="Vilgalys R."/>
            <person name="Ruytinx J."/>
            <person name="Liao H.L."/>
            <person name="Branco S."/>
            <person name="Kuo A."/>
            <person name="LaButti K."/>
            <person name="Lipzen A."/>
            <person name="Andreopoulos W."/>
            <person name="Pangilinan J."/>
            <person name="Riley R."/>
            <person name="Hundley H."/>
            <person name="Na H."/>
            <person name="Barry K."/>
            <person name="Grigoriev I.V."/>
            <person name="Stajich J.E."/>
            <person name="Kennedy P.G."/>
        </authorList>
    </citation>
    <scope>NUCLEOTIDE SEQUENCE</scope>
    <source>
        <strain evidence="5">MN1</strain>
    </source>
</reference>